<evidence type="ECO:0000256" key="1">
    <source>
        <dbReference type="ARBA" id="ARBA00004141"/>
    </source>
</evidence>
<dbReference type="Pfam" id="PF01594">
    <property type="entry name" value="AI-2E_transport"/>
    <property type="match status" value="1"/>
</dbReference>
<feature type="transmembrane region" description="Helical" evidence="6">
    <location>
        <begin position="75"/>
        <end position="96"/>
    </location>
</feature>
<reference evidence="8" key="1">
    <citation type="submission" date="2019-03" db="EMBL/GenBank/DDBJ databases">
        <authorList>
            <person name="Li J."/>
        </authorList>
    </citation>
    <scope>NUCLEOTIDE SEQUENCE [LARGE SCALE GENOMIC DNA]</scope>
    <source>
        <strain evidence="8">2251</strain>
    </source>
</reference>
<dbReference type="AlphaFoldDB" id="A0A4P7HN81"/>
<dbReference type="GO" id="GO:0016020">
    <property type="term" value="C:membrane"/>
    <property type="evidence" value="ECO:0007669"/>
    <property type="project" value="UniProtKB-SubCell"/>
</dbReference>
<name>A0A4P7HN81_9RHOB</name>
<evidence type="ECO:0000313" key="8">
    <source>
        <dbReference type="Proteomes" id="UP000296374"/>
    </source>
</evidence>
<proteinExistence type="inferred from homology"/>
<feature type="transmembrane region" description="Helical" evidence="6">
    <location>
        <begin position="332"/>
        <end position="353"/>
    </location>
</feature>
<evidence type="ECO:0000256" key="3">
    <source>
        <dbReference type="ARBA" id="ARBA00022692"/>
    </source>
</evidence>
<dbReference type="KEGG" id="plia:E4191_14080"/>
<evidence type="ECO:0000256" key="6">
    <source>
        <dbReference type="SAM" id="Phobius"/>
    </source>
</evidence>
<comment type="similarity">
    <text evidence="2">Belongs to the autoinducer-2 exporter (AI-2E) (TC 2.A.86) family.</text>
</comment>
<sequence length="415" mass="44804">MPRPKGQMFPGFTESENSRMPRLANWAIIGIFMIMAFSAVAAGRDFLMPVTMAGLLFFVFTPMRRFAERRGIPDVLTAAGITLSILLTVAVVAYAASGPLSRAMNNMPTISAQLETKFENVQESLSGLRDAAQRIDEAQSANDAEDTRPAIRIEPEGQTTLGMVATTTPLLLGQVVFTLILLFFMIASGDLLYLKIVQSFDRLRDKRGAYLALRQIEDSLGNYLGAITIINAGLGLAVGLAMWAWGMPGALLFGLGAFILNFIPYLGAIAGVAIAALVALVVMPGVFWPAMVALTYLGLTSLEGQIITPYFVSRRLQMNTVVVFLAVALWAWLWSVIGMVIAVPVLVVMRVLADHVPGWEKFGNFLAGEAPPALASEDEDEARDLVEAGAVAEDEPTARVATAEVFDTPPHDPRV</sequence>
<keyword evidence="3 6" id="KW-0812">Transmembrane</keyword>
<accession>A0A4P7HN81</accession>
<evidence type="ECO:0000256" key="4">
    <source>
        <dbReference type="ARBA" id="ARBA00022989"/>
    </source>
</evidence>
<protein>
    <submittedName>
        <fullName evidence="7">AI-2E family transporter</fullName>
    </submittedName>
</protein>
<evidence type="ECO:0000313" key="7">
    <source>
        <dbReference type="EMBL" id="QBX35696.1"/>
    </source>
</evidence>
<dbReference type="GO" id="GO:0055085">
    <property type="term" value="P:transmembrane transport"/>
    <property type="evidence" value="ECO:0007669"/>
    <property type="project" value="TreeGrafter"/>
</dbReference>
<dbReference type="EMBL" id="CP038439">
    <property type="protein sequence ID" value="QBX35696.1"/>
    <property type="molecule type" value="Genomic_DNA"/>
</dbReference>
<feature type="transmembrane region" description="Helical" evidence="6">
    <location>
        <begin position="223"/>
        <end position="245"/>
    </location>
</feature>
<feature type="transmembrane region" description="Helical" evidence="6">
    <location>
        <begin position="171"/>
        <end position="194"/>
    </location>
</feature>
<gene>
    <name evidence="7" type="ORF">E4191_14080</name>
</gene>
<keyword evidence="4 6" id="KW-1133">Transmembrane helix</keyword>
<feature type="transmembrane region" description="Helical" evidence="6">
    <location>
        <begin position="23"/>
        <end position="40"/>
    </location>
</feature>
<evidence type="ECO:0000256" key="2">
    <source>
        <dbReference type="ARBA" id="ARBA00009773"/>
    </source>
</evidence>
<comment type="subcellular location">
    <subcellularLocation>
        <location evidence="1">Membrane</location>
        <topology evidence="1">Multi-pass membrane protein</topology>
    </subcellularLocation>
</comment>
<keyword evidence="5 6" id="KW-0472">Membrane</keyword>
<feature type="transmembrane region" description="Helical" evidence="6">
    <location>
        <begin position="46"/>
        <end position="63"/>
    </location>
</feature>
<dbReference type="PANTHER" id="PTHR21716:SF16">
    <property type="entry name" value="BLL1467 PROTEIN"/>
    <property type="match status" value="1"/>
</dbReference>
<dbReference type="PANTHER" id="PTHR21716">
    <property type="entry name" value="TRANSMEMBRANE PROTEIN"/>
    <property type="match status" value="1"/>
</dbReference>
<feature type="transmembrane region" description="Helical" evidence="6">
    <location>
        <begin position="251"/>
        <end position="282"/>
    </location>
</feature>
<dbReference type="Proteomes" id="UP000296374">
    <property type="component" value="Chromosome"/>
</dbReference>
<evidence type="ECO:0000256" key="5">
    <source>
        <dbReference type="ARBA" id="ARBA00023136"/>
    </source>
</evidence>
<organism evidence="7 8">
    <name type="scientific">Paracoccus liaowanqingii</name>
    <dbReference type="NCBI Taxonomy" id="2560053"/>
    <lineage>
        <taxon>Bacteria</taxon>
        <taxon>Pseudomonadati</taxon>
        <taxon>Pseudomonadota</taxon>
        <taxon>Alphaproteobacteria</taxon>
        <taxon>Rhodobacterales</taxon>
        <taxon>Paracoccaceae</taxon>
        <taxon>Paracoccus</taxon>
    </lineage>
</organism>
<dbReference type="InterPro" id="IPR002549">
    <property type="entry name" value="AI-2E-like"/>
</dbReference>